<evidence type="ECO:0000256" key="6">
    <source>
        <dbReference type="ARBA" id="ARBA00022918"/>
    </source>
</evidence>
<keyword evidence="2" id="KW-0548">Nucleotidyltransferase</keyword>
<dbReference type="Proteomes" id="UP001458880">
    <property type="component" value="Unassembled WGS sequence"/>
</dbReference>
<dbReference type="InterPro" id="IPR043502">
    <property type="entry name" value="DNA/RNA_pol_sf"/>
</dbReference>
<gene>
    <name evidence="9" type="ORF">QE152_g12603</name>
</gene>
<evidence type="ECO:0000256" key="3">
    <source>
        <dbReference type="ARBA" id="ARBA00022722"/>
    </source>
</evidence>
<keyword evidence="4" id="KW-0255">Endonuclease</keyword>
<keyword evidence="3" id="KW-0540">Nuclease</keyword>
<dbReference type="Pfam" id="PF17917">
    <property type="entry name" value="RT_RNaseH"/>
    <property type="match status" value="1"/>
</dbReference>
<evidence type="ECO:0000256" key="1">
    <source>
        <dbReference type="ARBA" id="ARBA00022679"/>
    </source>
</evidence>
<evidence type="ECO:0000313" key="9">
    <source>
        <dbReference type="EMBL" id="KAK9736330.1"/>
    </source>
</evidence>
<proteinExistence type="predicted"/>
<organism evidence="9 10">
    <name type="scientific">Popillia japonica</name>
    <name type="common">Japanese beetle</name>
    <dbReference type="NCBI Taxonomy" id="7064"/>
    <lineage>
        <taxon>Eukaryota</taxon>
        <taxon>Metazoa</taxon>
        <taxon>Ecdysozoa</taxon>
        <taxon>Arthropoda</taxon>
        <taxon>Hexapoda</taxon>
        <taxon>Insecta</taxon>
        <taxon>Pterygota</taxon>
        <taxon>Neoptera</taxon>
        <taxon>Endopterygota</taxon>
        <taxon>Coleoptera</taxon>
        <taxon>Polyphaga</taxon>
        <taxon>Scarabaeiformia</taxon>
        <taxon>Scarabaeidae</taxon>
        <taxon>Rutelinae</taxon>
        <taxon>Popillia</taxon>
    </lineage>
</organism>
<keyword evidence="10" id="KW-1185">Reference proteome</keyword>
<dbReference type="PANTHER" id="PTHR37984">
    <property type="entry name" value="PROTEIN CBG26694"/>
    <property type="match status" value="1"/>
</dbReference>
<feature type="compositionally biased region" description="Basic residues" evidence="7">
    <location>
        <begin position="646"/>
        <end position="657"/>
    </location>
</feature>
<dbReference type="CDD" id="cd09274">
    <property type="entry name" value="RNase_HI_RT_Ty3"/>
    <property type="match status" value="1"/>
</dbReference>
<dbReference type="PANTHER" id="PTHR37984:SF7">
    <property type="entry name" value="INTEGRASE CATALYTIC DOMAIN-CONTAINING PROTEIN"/>
    <property type="match status" value="1"/>
</dbReference>
<evidence type="ECO:0000256" key="5">
    <source>
        <dbReference type="ARBA" id="ARBA00022801"/>
    </source>
</evidence>
<reference evidence="9 10" key="1">
    <citation type="journal article" date="2024" name="BMC Genomics">
        <title>De novo assembly and annotation of Popillia japonica's genome with initial clues to its potential as an invasive pest.</title>
        <authorList>
            <person name="Cucini C."/>
            <person name="Boschi S."/>
            <person name="Funari R."/>
            <person name="Cardaioli E."/>
            <person name="Iannotti N."/>
            <person name="Marturano G."/>
            <person name="Paoli F."/>
            <person name="Bruttini M."/>
            <person name="Carapelli A."/>
            <person name="Frati F."/>
            <person name="Nardi F."/>
        </authorList>
    </citation>
    <scope>NUCLEOTIDE SEQUENCE [LARGE SCALE GENOMIC DNA]</scope>
    <source>
        <strain evidence="9">DMR45628</strain>
    </source>
</reference>
<feature type="compositionally biased region" description="Polar residues" evidence="7">
    <location>
        <begin position="635"/>
        <end position="644"/>
    </location>
</feature>
<protein>
    <submittedName>
        <fullName evidence="9">RNase H-like domain found in reverse transcriptase</fullName>
    </submittedName>
</protein>
<dbReference type="GO" id="GO:0004519">
    <property type="term" value="F:endonuclease activity"/>
    <property type="evidence" value="ECO:0007669"/>
    <property type="project" value="UniProtKB-KW"/>
</dbReference>
<dbReference type="FunFam" id="3.10.20.370:FF:000001">
    <property type="entry name" value="Retrovirus-related Pol polyprotein from transposon 17.6-like protein"/>
    <property type="match status" value="1"/>
</dbReference>
<evidence type="ECO:0000313" key="10">
    <source>
        <dbReference type="Proteomes" id="UP001458880"/>
    </source>
</evidence>
<dbReference type="GO" id="GO:0016787">
    <property type="term" value="F:hydrolase activity"/>
    <property type="evidence" value="ECO:0007669"/>
    <property type="project" value="UniProtKB-KW"/>
</dbReference>
<dbReference type="SUPFAM" id="SSF56672">
    <property type="entry name" value="DNA/RNA polymerases"/>
    <property type="match status" value="1"/>
</dbReference>
<keyword evidence="1" id="KW-0808">Transferase</keyword>
<dbReference type="EMBL" id="JASPKY010000115">
    <property type="protein sequence ID" value="KAK9736330.1"/>
    <property type="molecule type" value="Genomic_DNA"/>
</dbReference>
<feature type="compositionally biased region" description="Low complexity" evidence="7">
    <location>
        <begin position="618"/>
        <end position="634"/>
    </location>
</feature>
<dbReference type="InterPro" id="IPR041373">
    <property type="entry name" value="RT_RNaseH"/>
</dbReference>
<feature type="region of interest" description="Disordered" evidence="7">
    <location>
        <begin position="613"/>
        <end position="660"/>
    </location>
</feature>
<evidence type="ECO:0000256" key="4">
    <source>
        <dbReference type="ARBA" id="ARBA00022759"/>
    </source>
</evidence>
<comment type="caution">
    <text evidence="9">The sequence shown here is derived from an EMBL/GenBank/DDBJ whole genome shotgun (WGS) entry which is preliminary data.</text>
</comment>
<evidence type="ECO:0000259" key="8">
    <source>
        <dbReference type="Pfam" id="PF17917"/>
    </source>
</evidence>
<sequence length="739" mass="85597">MEAGSAKLPPDFDLQNENAANNWKFWKTTFMDYLIATRQDDAVDKVKLSILRNIIGIESSRIMSTFNIPEEHAGKFSYIIERIDQYKEGESIEHFITDCRHLIESCNYNTVDPNESHEDKALRDKIVIGIRDPATRKALLRIDQLTLDKAMKFCRTSEQSKQQSLQFQKDETPALTPFDPKKKTILQCDASKNGLGCCLFQEYILQCDASKNGLGCCLFQEYEGKILKLTGCCSRKMNDHEINYSQTEKELLAIYYGTQKFHDFIYHTEVDVQSDHKPIISIMKKAICKIGSVRLQRLRIKLLKYSLNVYYVPGKDIHFADTLLRANIKSEKPKVDFEMIEMVHSVSKHLPFSNKNKTEFRKETTRDKILTEITKYSNKNKTEFRKETTRDKILTEITKYYYEETAVSICEQILRKSNEENSDYRELLMEYNNTPIINLNASPAQILQSRSLRNQLPTNSQIEPKIQYDVYKKLHKNKDRMKIRYDMTSRNLRNEYKKGDKVVIRSNNEKHWQKEYKKGDKVVIRSNNEKHWQKATIIEKAKEPRSYRVRKEQNNRIVRRNTTRMKPSCTKLRPNEYSLEPELYPELNPMESKTNIDNDSIPQETELVDIEAEAPIDSSTPTEPTPSVSGESTSAAFQETTTAAPKSRKTQRSGLKRKTVEADCDSQIMVEAFRILESSAKTISEPYYTYALNLANELRKYDQRTRAFVKRSISHILFDADVGLFSQSTPGPPSSAAVG</sequence>
<feature type="domain" description="Reverse transcriptase RNase H-like" evidence="8">
    <location>
        <begin position="202"/>
        <end position="305"/>
    </location>
</feature>
<dbReference type="InterPro" id="IPR050951">
    <property type="entry name" value="Retrovirus_Pol_polyprotein"/>
</dbReference>
<keyword evidence="6 9" id="KW-0695">RNA-directed DNA polymerase</keyword>
<accession>A0AAW1LQM3</accession>
<dbReference type="GO" id="GO:0003964">
    <property type="term" value="F:RNA-directed DNA polymerase activity"/>
    <property type="evidence" value="ECO:0007669"/>
    <property type="project" value="UniProtKB-KW"/>
</dbReference>
<dbReference type="AlphaFoldDB" id="A0AAW1LQM3"/>
<evidence type="ECO:0000256" key="2">
    <source>
        <dbReference type="ARBA" id="ARBA00022695"/>
    </source>
</evidence>
<evidence type="ECO:0000256" key="7">
    <source>
        <dbReference type="SAM" id="MobiDB-lite"/>
    </source>
</evidence>
<keyword evidence="5" id="KW-0378">Hydrolase</keyword>
<name>A0AAW1LQM3_POPJA</name>